<protein>
    <submittedName>
        <fullName evidence="2">Uncharacterized protein</fullName>
    </submittedName>
</protein>
<accession>A0A6M3KCI6</accession>
<dbReference type="EMBL" id="MT142378">
    <property type="protein sequence ID" value="QJA79371.1"/>
    <property type="molecule type" value="Genomic_DNA"/>
</dbReference>
<dbReference type="AlphaFoldDB" id="A0A6M3KCI6"/>
<proteinExistence type="predicted"/>
<reference evidence="2" key="1">
    <citation type="submission" date="2020-03" db="EMBL/GenBank/DDBJ databases">
        <title>The deep terrestrial virosphere.</title>
        <authorList>
            <person name="Holmfeldt K."/>
            <person name="Nilsson E."/>
            <person name="Simone D."/>
            <person name="Lopez-Fernandez M."/>
            <person name="Wu X."/>
            <person name="de Brujin I."/>
            <person name="Lundin D."/>
            <person name="Andersson A."/>
            <person name="Bertilsson S."/>
            <person name="Dopson M."/>
        </authorList>
    </citation>
    <scope>NUCLEOTIDE SEQUENCE</scope>
    <source>
        <strain evidence="2">MM415A00911</strain>
        <strain evidence="1">MM415B01504</strain>
    </source>
</reference>
<name>A0A6M3KCI6_9ZZZZ</name>
<evidence type="ECO:0000313" key="1">
    <source>
        <dbReference type="EMBL" id="QJA58081.1"/>
    </source>
</evidence>
<evidence type="ECO:0000313" key="2">
    <source>
        <dbReference type="EMBL" id="QJA79371.1"/>
    </source>
</evidence>
<sequence length="228" mass="24502">MNLTLLPNGVVSSRLRGFILSGAFDLPIATVEPVLPIVILPDGDWTVADRSFVLSESFDFDITSAAASRYLWAQDGLLLTSGGALATNEGCCCACPCMAAQAAVSITTTASYGECDIEGDKAWYGYESAYPWCRWHWVWYDAGQAAWYMVEIERDPLGDWYVTILWDTDGDSGGDPESLEWTNLYYVYPAEWITCGEDGGLTGTGDLPGVGACATAPDTATLTLNGAA</sequence>
<dbReference type="EMBL" id="MT141307">
    <property type="protein sequence ID" value="QJA58081.1"/>
    <property type="molecule type" value="Genomic_DNA"/>
</dbReference>
<organism evidence="2">
    <name type="scientific">viral metagenome</name>
    <dbReference type="NCBI Taxonomy" id="1070528"/>
    <lineage>
        <taxon>unclassified sequences</taxon>
        <taxon>metagenomes</taxon>
        <taxon>organismal metagenomes</taxon>
    </lineage>
</organism>
<gene>
    <name evidence="2" type="ORF">MM415A00911_0013</name>
    <name evidence="1" type="ORF">MM415B01504_0013</name>
</gene>